<name>A0A8S8XCC8_9PROT</name>
<organism evidence="3 4">
    <name type="scientific">Roseiterribacter gracilis</name>
    <dbReference type="NCBI Taxonomy" id="2812848"/>
    <lineage>
        <taxon>Bacteria</taxon>
        <taxon>Pseudomonadati</taxon>
        <taxon>Pseudomonadota</taxon>
        <taxon>Alphaproteobacteria</taxon>
        <taxon>Rhodospirillales</taxon>
        <taxon>Roseiterribacteraceae</taxon>
        <taxon>Roseiterribacter</taxon>
    </lineage>
</organism>
<proteinExistence type="predicted"/>
<evidence type="ECO:0008006" key="5">
    <source>
        <dbReference type="Google" id="ProtNLM"/>
    </source>
</evidence>
<reference evidence="3" key="1">
    <citation type="submission" date="2021-02" db="EMBL/GenBank/DDBJ databases">
        <title>Genome sequence of Rhodospirillales sp. strain TMPK1 isolated from soil.</title>
        <authorList>
            <person name="Nakai R."/>
            <person name="Kusada H."/>
            <person name="Tamaki H."/>
        </authorList>
    </citation>
    <scope>NUCLEOTIDE SEQUENCE</scope>
    <source>
        <strain evidence="3">TMPK1</strain>
    </source>
</reference>
<dbReference type="AlphaFoldDB" id="A0A8S8XCC8"/>
<keyword evidence="2" id="KW-0732">Signal</keyword>
<feature type="region of interest" description="Disordered" evidence="1">
    <location>
        <begin position="159"/>
        <end position="184"/>
    </location>
</feature>
<dbReference type="EMBL" id="BOPV01000001">
    <property type="protein sequence ID" value="GIL40344.1"/>
    <property type="molecule type" value="Genomic_DNA"/>
</dbReference>
<evidence type="ECO:0000256" key="2">
    <source>
        <dbReference type="SAM" id="SignalP"/>
    </source>
</evidence>
<evidence type="ECO:0000313" key="3">
    <source>
        <dbReference type="EMBL" id="GIL40344.1"/>
    </source>
</evidence>
<comment type="caution">
    <text evidence="3">The sequence shown here is derived from an EMBL/GenBank/DDBJ whole genome shotgun (WGS) entry which is preliminary data.</text>
</comment>
<keyword evidence="4" id="KW-1185">Reference proteome</keyword>
<dbReference type="Proteomes" id="UP000681075">
    <property type="component" value="Unassembled WGS sequence"/>
</dbReference>
<evidence type="ECO:0000256" key="1">
    <source>
        <dbReference type="SAM" id="MobiDB-lite"/>
    </source>
</evidence>
<feature type="chain" id="PRO_5035908002" description="DUF2383 domain-containing protein" evidence="2">
    <location>
        <begin position="27"/>
        <end position="184"/>
    </location>
</feature>
<protein>
    <recommendedName>
        <fullName evidence="5">DUF2383 domain-containing protein</fullName>
    </recommendedName>
</protein>
<feature type="compositionally biased region" description="Low complexity" evidence="1">
    <location>
        <begin position="172"/>
        <end position="184"/>
    </location>
</feature>
<sequence>MPFVRRLRPWIAAACVAGAIAGPAVAATSKSAKPAAPAAAKECKPSAEEVAIHVRALKEEMMVGALSCDSRIGYGEFVRKFEKQLTTSGKHMQSAFKGHGGVSEMDRFNTKLANEAMRQHMEKGTPVFCADSKKLYDEVLALNGDALIDYAQKRPVPIASPIRSNCPVPKTASAAPVGSSGSSK</sequence>
<feature type="signal peptide" evidence="2">
    <location>
        <begin position="1"/>
        <end position="26"/>
    </location>
</feature>
<evidence type="ECO:0000313" key="4">
    <source>
        <dbReference type="Proteomes" id="UP000681075"/>
    </source>
</evidence>
<accession>A0A8S8XCC8</accession>
<gene>
    <name evidence="3" type="ORF">TMPK1_25810</name>
</gene>